<keyword evidence="1" id="KW-0472">Membrane</keyword>
<feature type="transmembrane region" description="Helical" evidence="1">
    <location>
        <begin position="92"/>
        <end position="113"/>
    </location>
</feature>
<accession>A0A5C5RW96</accession>
<keyword evidence="3" id="KW-1185">Reference proteome</keyword>
<feature type="transmembrane region" description="Helical" evidence="1">
    <location>
        <begin position="54"/>
        <end position="72"/>
    </location>
</feature>
<name>A0A5C5RW96_9ACTN</name>
<sequence>MTRSDDGDDFVDSLVLRDMTEGSADFNAQDIAFLRRNPQILDKLADPLEVKRRFLYILFGVAVSMAVISKLVEYTGVLEDHPVPHDLLTNVLFSISIELLGAATVAFLLELVFEKRIRRNQDLVRTLLRQSPKGEQHRDT</sequence>
<protein>
    <submittedName>
        <fullName evidence="2">Uncharacterized protein</fullName>
    </submittedName>
</protein>
<gene>
    <name evidence="2" type="ORF">FK530_21330</name>
</gene>
<organism evidence="2 3">
    <name type="scientific">Tsukamurella conjunctivitidis</name>
    <dbReference type="NCBI Taxonomy" id="2592068"/>
    <lineage>
        <taxon>Bacteria</taxon>
        <taxon>Bacillati</taxon>
        <taxon>Actinomycetota</taxon>
        <taxon>Actinomycetes</taxon>
        <taxon>Mycobacteriales</taxon>
        <taxon>Tsukamurellaceae</taxon>
        <taxon>Tsukamurella</taxon>
    </lineage>
</organism>
<keyword evidence="1" id="KW-1133">Transmembrane helix</keyword>
<keyword evidence="1" id="KW-0812">Transmembrane</keyword>
<dbReference type="RefSeq" id="WP_146488981.1">
    <property type="nucleotide sequence ID" value="NZ_VIGX01000020.1"/>
</dbReference>
<reference evidence="2 3" key="1">
    <citation type="submission" date="2019-06" db="EMBL/GenBank/DDBJ databases">
        <title>Tsukamurella conjunctivitidis sp. nov., Tsukamurella assacharolytica sp. nov. and Tsukamurella sputae sp. nov. isolated from patients with conjunctivitis, bacteraemia (lymphoma) and respiratory infection (sputum) in Hong Kong.</title>
        <authorList>
            <person name="Teng J.L.L."/>
            <person name="Lee H.H."/>
            <person name="Fong J.Y.H."/>
            <person name="Fok K.M.N."/>
            <person name="Lau S.K.P."/>
            <person name="Woo P.C.Y."/>
        </authorList>
    </citation>
    <scope>NUCLEOTIDE SEQUENCE [LARGE SCALE GENOMIC DNA]</scope>
    <source>
        <strain evidence="2 3">HKU72</strain>
    </source>
</reference>
<dbReference type="OrthoDB" id="9903925at2"/>
<dbReference type="Proteomes" id="UP000319375">
    <property type="component" value="Unassembled WGS sequence"/>
</dbReference>
<proteinExistence type="predicted"/>
<evidence type="ECO:0000256" key="1">
    <source>
        <dbReference type="SAM" id="Phobius"/>
    </source>
</evidence>
<comment type="caution">
    <text evidence="2">The sequence shown here is derived from an EMBL/GenBank/DDBJ whole genome shotgun (WGS) entry which is preliminary data.</text>
</comment>
<evidence type="ECO:0000313" key="3">
    <source>
        <dbReference type="Proteomes" id="UP000319375"/>
    </source>
</evidence>
<dbReference type="AlphaFoldDB" id="A0A5C5RW96"/>
<dbReference type="EMBL" id="VIGX01000020">
    <property type="protein sequence ID" value="TWS26952.1"/>
    <property type="molecule type" value="Genomic_DNA"/>
</dbReference>
<evidence type="ECO:0000313" key="2">
    <source>
        <dbReference type="EMBL" id="TWS26952.1"/>
    </source>
</evidence>